<gene>
    <name evidence="2" type="ORF">SVIM_LOCUS281178</name>
</gene>
<sequence>MRSLVMSVERALDRSSDFLHLPLTSLVLYSERRVMASFGSLKSAVFNREERKQQYQSHIRGLNAYDRHKKFLNDYVSFYGKGNSTIEKLPIKTDRDTLREGYRFIRSEEDDMDASWEQRLVKRYYDKLFKEYCIADMSHYKVGKIGLRWRTEKEGSSFVVTSIVMSKMVNFSYFEAGENKQALVKLILCDRCAEKLHHKRRKEKEQIEKRERGDRIRKRELLEVDDDLDNEGSEKKKRGKKPSISGGTKKTDDDDNFDEFLEGMFP</sequence>
<name>A0A6N2LXC4_SALVM</name>
<dbReference type="InterPro" id="IPR050645">
    <property type="entry name" value="Histidine_acid_phosphatase"/>
</dbReference>
<dbReference type="GO" id="GO:0016791">
    <property type="term" value="F:phosphatase activity"/>
    <property type="evidence" value="ECO:0007669"/>
    <property type="project" value="TreeGrafter"/>
</dbReference>
<dbReference type="EMBL" id="CAADRP010001619">
    <property type="protein sequence ID" value="VFU45104.1"/>
    <property type="molecule type" value="Genomic_DNA"/>
</dbReference>
<dbReference type="PANTHER" id="PTHR11567">
    <property type="entry name" value="ACID PHOSPHATASE-RELATED"/>
    <property type="match status" value="1"/>
</dbReference>
<evidence type="ECO:0000256" key="1">
    <source>
        <dbReference type="SAM" id="MobiDB-lite"/>
    </source>
</evidence>
<protein>
    <submittedName>
        <fullName evidence="2">Uncharacterized protein</fullName>
    </submittedName>
</protein>
<dbReference type="AlphaFoldDB" id="A0A6N2LXC4"/>
<evidence type="ECO:0000313" key="2">
    <source>
        <dbReference type="EMBL" id="VFU45104.1"/>
    </source>
</evidence>
<proteinExistence type="predicted"/>
<dbReference type="PANTHER" id="PTHR11567:SF25">
    <property type="entry name" value="PROTEIN FRA10AC1"/>
    <property type="match status" value="1"/>
</dbReference>
<accession>A0A6N2LXC4</accession>
<organism evidence="2">
    <name type="scientific">Salix viminalis</name>
    <name type="common">Common osier</name>
    <name type="synonym">Basket willow</name>
    <dbReference type="NCBI Taxonomy" id="40686"/>
    <lineage>
        <taxon>Eukaryota</taxon>
        <taxon>Viridiplantae</taxon>
        <taxon>Streptophyta</taxon>
        <taxon>Embryophyta</taxon>
        <taxon>Tracheophyta</taxon>
        <taxon>Spermatophyta</taxon>
        <taxon>Magnoliopsida</taxon>
        <taxon>eudicotyledons</taxon>
        <taxon>Gunneridae</taxon>
        <taxon>Pentapetalae</taxon>
        <taxon>rosids</taxon>
        <taxon>fabids</taxon>
        <taxon>Malpighiales</taxon>
        <taxon>Salicaceae</taxon>
        <taxon>Saliceae</taxon>
        <taxon>Salix</taxon>
    </lineage>
</organism>
<dbReference type="InterPro" id="IPR019129">
    <property type="entry name" value="Folate-sensitive_fs_Fra10Ac1"/>
</dbReference>
<feature type="region of interest" description="Disordered" evidence="1">
    <location>
        <begin position="227"/>
        <end position="257"/>
    </location>
</feature>
<reference evidence="2" key="1">
    <citation type="submission" date="2019-03" db="EMBL/GenBank/DDBJ databases">
        <authorList>
            <person name="Mank J."/>
            <person name="Almeida P."/>
        </authorList>
    </citation>
    <scope>NUCLEOTIDE SEQUENCE</scope>
    <source>
        <strain evidence="2">78183</strain>
    </source>
</reference>
<dbReference type="Pfam" id="PF09725">
    <property type="entry name" value="Fra10Ac1"/>
    <property type="match status" value="1"/>
</dbReference>